<protein>
    <submittedName>
        <fullName evidence="1">Uncharacterized protein</fullName>
    </submittedName>
</protein>
<dbReference type="Proteomes" id="UP001338137">
    <property type="component" value="Unassembled WGS sequence"/>
</dbReference>
<reference evidence="1 2" key="1">
    <citation type="submission" date="2023-03" db="EMBL/GenBank/DDBJ databases">
        <title>Bacillus Genome Sequencing.</title>
        <authorList>
            <person name="Dunlap C."/>
        </authorList>
    </citation>
    <scope>NUCLEOTIDE SEQUENCE [LARGE SCALE GENOMIC DNA]</scope>
    <source>
        <strain evidence="1 2">BD-533</strain>
    </source>
</reference>
<organism evidence="1 2">
    <name type="scientific">Paenibacillus alba</name>
    <dbReference type="NCBI Taxonomy" id="1197127"/>
    <lineage>
        <taxon>Bacteria</taxon>
        <taxon>Bacillati</taxon>
        <taxon>Bacillota</taxon>
        <taxon>Bacilli</taxon>
        <taxon>Bacillales</taxon>
        <taxon>Paenibacillaceae</taxon>
        <taxon>Paenibacillus</taxon>
    </lineage>
</organism>
<accession>A0ABU6G672</accession>
<dbReference type="RefSeq" id="WP_326073736.1">
    <property type="nucleotide sequence ID" value="NZ_JARLKY010000055.1"/>
</dbReference>
<gene>
    <name evidence="1" type="ORF">P4I72_21305</name>
</gene>
<dbReference type="EMBL" id="JARLKY010000055">
    <property type="protein sequence ID" value="MEC0229671.1"/>
    <property type="molecule type" value="Genomic_DNA"/>
</dbReference>
<comment type="caution">
    <text evidence="1">The sequence shown here is derived from an EMBL/GenBank/DDBJ whole genome shotgun (WGS) entry which is preliminary data.</text>
</comment>
<evidence type="ECO:0000313" key="2">
    <source>
        <dbReference type="Proteomes" id="UP001338137"/>
    </source>
</evidence>
<keyword evidence="2" id="KW-1185">Reference proteome</keyword>
<name>A0ABU6G672_9BACL</name>
<proteinExistence type="predicted"/>
<sequence length="190" mass="22238">MNILLSEKELLNKLLIDEEYKSPNKNEMVRVIVKYYYGEGFGKKKVSEEVEKIIEKKYGVYNPLEWDRLVNKYVKLFEKTNHNLYSVDEIVITKDELLTIKSINNMEYEKVAFSILVHTKIKNCINPTNNNWMNSKVSDVLKDSKLSLKSHEKNLIFHKLANMGLIEYSNSLKSTDFKVLFINSISQCIC</sequence>
<evidence type="ECO:0000313" key="1">
    <source>
        <dbReference type="EMBL" id="MEC0229671.1"/>
    </source>
</evidence>